<dbReference type="GO" id="GO:0033539">
    <property type="term" value="P:fatty acid beta-oxidation using acyl-CoA dehydrogenase"/>
    <property type="evidence" value="ECO:0007669"/>
    <property type="project" value="TreeGrafter"/>
</dbReference>
<name>X7ZB61_MYCXE</name>
<dbReference type="PATRIC" id="fig|1299334.3.peg.8254"/>
<protein>
    <submittedName>
        <fullName evidence="3">Acyl-CoA dehydrogenase, C-terminal domain protein</fullName>
    </submittedName>
</protein>
<dbReference type="Gene3D" id="1.20.140.10">
    <property type="entry name" value="Butyryl-CoA Dehydrogenase, subunit A, domain 3"/>
    <property type="match status" value="1"/>
</dbReference>
<reference evidence="3" key="1">
    <citation type="submission" date="2014-01" db="EMBL/GenBank/DDBJ databases">
        <authorList>
            <person name="Brown-Elliot B."/>
            <person name="Wallace R."/>
            <person name="Lenaerts A."/>
            <person name="Ordway D."/>
            <person name="DeGroote M.A."/>
            <person name="Parker T."/>
            <person name="Sizemore C."/>
            <person name="Tallon L.J."/>
            <person name="Sadzewicz L.K."/>
            <person name="Sengamalay N."/>
            <person name="Fraser C.M."/>
            <person name="Hine E."/>
            <person name="Shefchek K.A."/>
            <person name="Das S.P."/>
            <person name="Tettelin H."/>
        </authorList>
    </citation>
    <scope>NUCLEOTIDE SEQUENCE [LARGE SCALE GENOMIC DNA]</scope>
    <source>
        <strain evidence="3">4042</strain>
    </source>
</reference>
<evidence type="ECO:0000313" key="3">
    <source>
        <dbReference type="EMBL" id="EUA16008.1"/>
    </source>
</evidence>
<dbReference type="PANTHER" id="PTHR43884:SF34">
    <property type="entry name" value="ACYL-COA DEHYDROGENASE FAMILY PROTEIN"/>
    <property type="match status" value="1"/>
</dbReference>
<evidence type="ECO:0000256" key="1">
    <source>
        <dbReference type="ARBA" id="ARBA00022630"/>
    </source>
</evidence>
<dbReference type="InterPro" id="IPR036250">
    <property type="entry name" value="AcylCo_DH-like_C"/>
</dbReference>
<comment type="caution">
    <text evidence="3">The sequence shown here is derived from an EMBL/GenBank/DDBJ whole genome shotgun (WGS) entry which is preliminary data.</text>
</comment>
<keyword evidence="1" id="KW-0285">Flavoprotein</keyword>
<dbReference type="PANTHER" id="PTHR43884">
    <property type="entry name" value="ACYL-COA DEHYDROGENASE"/>
    <property type="match status" value="1"/>
</dbReference>
<organism evidence="3">
    <name type="scientific">Mycobacterium xenopi 4042</name>
    <dbReference type="NCBI Taxonomy" id="1299334"/>
    <lineage>
        <taxon>Bacteria</taxon>
        <taxon>Bacillati</taxon>
        <taxon>Actinomycetota</taxon>
        <taxon>Actinomycetes</taxon>
        <taxon>Mycobacteriales</taxon>
        <taxon>Mycobacteriaceae</taxon>
        <taxon>Mycobacterium</taxon>
    </lineage>
</organism>
<dbReference type="GO" id="GO:0003995">
    <property type="term" value="F:acyl-CoA dehydrogenase activity"/>
    <property type="evidence" value="ECO:0007669"/>
    <property type="project" value="TreeGrafter"/>
</dbReference>
<sequence length="189" mass="20729">MRHREGVKQYQLELNDVCVPQEDLIGVEGQGLMVMWPFTHVERVLTAALCLGVAGYAITQSVRRAKERVVSGTLPIGANQAIAHPLAALHSRLEATRLFVYRTAARFDAGVDGFDIAGHANMAKLLTADLAFDATDHAMQVMGADAWDERQGWLDSYLDARLSRSGPVSNEFALNYITEHLLGLPTHTS</sequence>
<dbReference type="AlphaFoldDB" id="X7ZB61"/>
<feature type="domain" description="Acyl-CoA dehydrogenase/oxidase C-terminal" evidence="2">
    <location>
        <begin position="29"/>
        <end position="181"/>
    </location>
</feature>
<accession>X7ZB61</accession>
<gene>
    <name evidence="3" type="ORF">I553_0983</name>
</gene>
<proteinExistence type="predicted"/>
<dbReference type="EMBL" id="JAOB01000080">
    <property type="protein sequence ID" value="EUA16008.1"/>
    <property type="molecule type" value="Genomic_DNA"/>
</dbReference>
<dbReference type="GO" id="GO:0046359">
    <property type="term" value="P:butyrate catabolic process"/>
    <property type="evidence" value="ECO:0007669"/>
    <property type="project" value="TreeGrafter"/>
</dbReference>
<dbReference type="InterPro" id="IPR009075">
    <property type="entry name" value="AcylCo_DH/oxidase_C"/>
</dbReference>
<dbReference type="Pfam" id="PF00441">
    <property type="entry name" value="Acyl-CoA_dh_1"/>
    <property type="match status" value="1"/>
</dbReference>
<dbReference type="SUPFAM" id="SSF47203">
    <property type="entry name" value="Acyl-CoA dehydrogenase C-terminal domain-like"/>
    <property type="match status" value="1"/>
</dbReference>
<evidence type="ECO:0000259" key="2">
    <source>
        <dbReference type="Pfam" id="PF00441"/>
    </source>
</evidence>